<dbReference type="EMBL" id="CP053564">
    <property type="protein sequence ID" value="QJY46984.1"/>
    <property type="molecule type" value="Genomic_DNA"/>
</dbReference>
<organism evidence="2 3">
    <name type="scientific">Pseudonocardia broussonetiae</name>
    <dbReference type="NCBI Taxonomy" id="2736640"/>
    <lineage>
        <taxon>Bacteria</taxon>
        <taxon>Bacillati</taxon>
        <taxon>Actinomycetota</taxon>
        <taxon>Actinomycetes</taxon>
        <taxon>Pseudonocardiales</taxon>
        <taxon>Pseudonocardiaceae</taxon>
        <taxon>Pseudonocardia</taxon>
    </lineage>
</organism>
<evidence type="ECO:0000313" key="2">
    <source>
        <dbReference type="EMBL" id="QJY46984.1"/>
    </source>
</evidence>
<dbReference type="KEGG" id="pbro:HOP40_15110"/>
<dbReference type="PROSITE" id="PS51186">
    <property type="entry name" value="GNAT"/>
    <property type="match status" value="1"/>
</dbReference>
<gene>
    <name evidence="2" type="ORF">HOP40_15110</name>
</gene>
<evidence type="ECO:0000313" key="3">
    <source>
        <dbReference type="Proteomes" id="UP000505377"/>
    </source>
</evidence>
<protein>
    <submittedName>
        <fullName evidence="2">GNAT family N-acetyltransferase</fullName>
    </submittedName>
</protein>
<keyword evidence="3" id="KW-1185">Reference proteome</keyword>
<evidence type="ECO:0000259" key="1">
    <source>
        <dbReference type="PROSITE" id="PS51186"/>
    </source>
</evidence>
<accession>A0A6M6JG79</accession>
<feature type="domain" description="N-acetyltransferase" evidence="1">
    <location>
        <begin position="108"/>
        <end position="247"/>
    </location>
</feature>
<dbReference type="InterPro" id="IPR016181">
    <property type="entry name" value="Acyl_CoA_acyltransferase"/>
</dbReference>
<dbReference type="RefSeq" id="WP_172159035.1">
    <property type="nucleotide sequence ID" value="NZ_CP053564.1"/>
</dbReference>
<dbReference type="Gene3D" id="3.40.630.30">
    <property type="match status" value="1"/>
</dbReference>
<dbReference type="AlphaFoldDB" id="A0A6M6JG79"/>
<dbReference type="Pfam" id="PF08445">
    <property type="entry name" value="FR47"/>
    <property type="match status" value="1"/>
</dbReference>
<reference evidence="2 3" key="1">
    <citation type="submission" date="2020-05" db="EMBL/GenBank/DDBJ databases">
        <authorList>
            <person name="Mo P."/>
        </authorList>
    </citation>
    <scope>NUCLEOTIDE SEQUENCE [LARGE SCALE GENOMIC DNA]</scope>
    <source>
        <strain evidence="2 3">Gen01</strain>
    </source>
</reference>
<keyword evidence="2" id="KW-0808">Transferase</keyword>
<dbReference type="InterPro" id="IPR000182">
    <property type="entry name" value="GNAT_dom"/>
</dbReference>
<dbReference type="GO" id="GO:0016747">
    <property type="term" value="F:acyltransferase activity, transferring groups other than amino-acyl groups"/>
    <property type="evidence" value="ECO:0007669"/>
    <property type="project" value="InterPro"/>
</dbReference>
<dbReference type="Proteomes" id="UP000505377">
    <property type="component" value="Chromosome"/>
</dbReference>
<dbReference type="InterPro" id="IPR013653">
    <property type="entry name" value="GCN5-like_dom"/>
</dbReference>
<proteinExistence type="predicted"/>
<sequence>MTPILTRIDAFCDAVPRARATATDDGPLRLFLPDGPGHPLYARPVPGATVTAADVTRVRARQRAAGVPEAFEWVHAAAPTMDAAVREAGLAVHVCPLLVLDGPAVAAEGVRLLGADDPDLVDALHAVALVGAAAFGAPAPDAPGPDAVAAARAGLASGRTAMALVTGPDGPLAAGQVQRAGDVAELVGIGTVPAARGRGLGGAVTAALAGATDADLVFLAAGSADATRVYERVGFRQVGECGVAEPA</sequence>
<name>A0A6M6JG79_9PSEU</name>
<dbReference type="SUPFAM" id="SSF55729">
    <property type="entry name" value="Acyl-CoA N-acyltransferases (Nat)"/>
    <property type="match status" value="1"/>
</dbReference>